<proteinExistence type="predicted"/>
<organism evidence="1 2">
    <name type="scientific">Colletotrichum musicola</name>
    <dbReference type="NCBI Taxonomy" id="2175873"/>
    <lineage>
        <taxon>Eukaryota</taxon>
        <taxon>Fungi</taxon>
        <taxon>Dikarya</taxon>
        <taxon>Ascomycota</taxon>
        <taxon>Pezizomycotina</taxon>
        <taxon>Sordariomycetes</taxon>
        <taxon>Hypocreomycetidae</taxon>
        <taxon>Glomerellales</taxon>
        <taxon>Glomerellaceae</taxon>
        <taxon>Colletotrichum</taxon>
        <taxon>Colletotrichum orchidearum species complex</taxon>
    </lineage>
</organism>
<sequence>MKCSAASAASSFPLLVPRPHIAPFWIHSRTLGRTADYQIRDSLDCVLETTLAHLHLASSVLLGGNLVPFCLLTPALTASRLSGPGRLSVRYPLGRYRYPPRHDFTTSPNTL</sequence>
<evidence type="ECO:0000313" key="2">
    <source>
        <dbReference type="Proteomes" id="UP000639643"/>
    </source>
</evidence>
<dbReference type="EMBL" id="WIGM01000388">
    <property type="protein sequence ID" value="KAF6826778.1"/>
    <property type="molecule type" value="Genomic_DNA"/>
</dbReference>
<comment type="caution">
    <text evidence="1">The sequence shown here is derived from an EMBL/GenBank/DDBJ whole genome shotgun (WGS) entry which is preliminary data.</text>
</comment>
<dbReference type="Proteomes" id="UP000639643">
    <property type="component" value="Unassembled WGS sequence"/>
</dbReference>
<protein>
    <submittedName>
        <fullName evidence="1">Uncharacterized protein</fullName>
    </submittedName>
</protein>
<accession>A0A8H6K9D0</accession>
<reference evidence="1" key="1">
    <citation type="journal article" date="2020" name="Phytopathology">
        <title>Genome Sequence Resources of Colletotrichum truncatum, C. plurivorum, C. musicola, and C. sojae: Four Species Pathogenic to Soybean (Glycine max).</title>
        <authorList>
            <person name="Rogerio F."/>
            <person name="Boufleur T.R."/>
            <person name="Ciampi-Guillardi M."/>
            <person name="Sukno S.A."/>
            <person name="Thon M.R."/>
            <person name="Massola Junior N.S."/>
            <person name="Baroncelli R."/>
        </authorList>
    </citation>
    <scope>NUCLEOTIDE SEQUENCE</scope>
    <source>
        <strain evidence="1">LFN0074</strain>
    </source>
</reference>
<dbReference type="AlphaFoldDB" id="A0A8H6K9D0"/>
<name>A0A8H6K9D0_9PEZI</name>
<evidence type="ECO:0000313" key="1">
    <source>
        <dbReference type="EMBL" id="KAF6826778.1"/>
    </source>
</evidence>
<gene>
    <name evidence="1" type="ORF">CMUS01_09281</name>
</gene>
<keyword evidence="2" id="KW-1185">Reference proteome</keyword>